<feature type="domain" description="PLL-like beta propeller" evidence="2">
    <location>
        <begin position="317"/>
        <end position="519"/>
    </location>
</feature>
<dbReference type="SUPFAM" id="SSF102588">
    <property type="entry name" value="LmbE-like"/>
    <property type="match status" value="1"/>
</dbReference>
<accession>A0A366HK63</accession>
<comment type="caution">
    <text evidence="3">The sequence shown here is derived from an EMBL/GenBank/DDBJ whole genome shotgun (WGS) entry which is preliminary data.</text>
</comment>
<evidence type="ECO:0000313" key="3">
    <source>
        <dbReference type="EMBL" id="RBP42937.1"/>
    </source>
</evidence>
<reference evidence="3 4" key="1">
    <citation type="submission" date="2018-06" db="EMBL/GenBank/DDBJ databases">
        <title>Genomic Encyclopedia of Type Strains, Phase IV (KMG-IV): sequencing the most valuable type-strain genomes for metagenomic binning, comparative biology and taxonomic classification.</title>
        <authorList>
            <person name="Goeker M."/>
        </authorList>
    </citation>
    <scope>NUCLEOTIDE SEQUENCE [LARGE SCALE GENOMIC DNA]</scope>
    <source>
        <strain evidence="3 4">DSM 25520</strain>
    </source>
</reference>
<dbReference type="InterPro" id="IPR024078">
    <property type="entry name" value="LmbE-like_dom_sf"/>
</dbReference>
<proteinExistence type="predicted"/>
<dbReference type="InterPro" id="IPR003737">
    <property type="entry name" value="GlcNAc_PI_deacetylase-related"/>
</dbReference>
<organism evidence="3 4">
    <name type="scientific">Eoetvoesiella caeni</name>
    <dbReference type="NCBI Taxonomy" id="645616"/>
    <lineage>
        <taxon>Bacteria</taxon>
        <taxon>Pseudomonadati</taxon>
        <taxon>Pseudomonadota</taxon>
        <taxon>Betaproteobacteria</taxon>
        <taxon>Burkholderiales</taxon>
        <taxon>Alcaligenaceae</taxon>
        <taxon>Eoetvoesiella</taxon>
    </lineage>
</organism>
<dbReference type="AlphaFoldDB" id="A0A366HK63"/>
<dbReference type="Gene3D" id="3.40.50.10320">
    <property type="entry name" value="LmbE-like"/>
    <property type="match status" value="1"/>
</dbReference>
<dbReference type="PANTHER" id="PTHR12993:SF11">
    <property type="entry name" value="N-ACETYLGLUCOSAMINYL-PHOSPHATIDYLINOSITOL DE-N-ACETYLASE"/>
    <property type="match status" value="1"/>
</dbReference>
<dbReference type="OrthoDB" id="6064917at2"/>
<feature type="region of interest" description="Disordered" evidence="1">
    <location>
        <begin position="649"/>
        <end position="672"/>
    </location>
</feature>
<dbReference type="EMBL" id="QNRQ01000001">
    <property type="protein sequence ID" value="RBP42937.1"/>
    <property type="molecule type" value="Genomic_DNA"/>
</dbReference>
<evidence type="ECO:0000313" key="4">
    <source>
        <dbReference type="Proteomes" id="UP000253628"/>
    </source>
</evidence>
<keyword evidence="4" id="KW-1185">Reference proteome</keyword>
<dbReference type="RefSeq" id="WP_113931259.1">
    <property type="nucleotide sequence ID" value="NZ_JACCEU010000001.1"/>
</dbReference>
<protein>
    <submittedName>
        <fullName evidence="3">GlcNAc-PI de-N-acetylase</fullName>
    </submittedName>
</protein>
<evidence type="ECO:0000256" key="1">
    <source>
        <dbReference type="SAM" id="MobiDB-lite"/>
    </source>
</evidence>
<dbReference type="GO" id="GO:0016811">
    <property type="term" value="F:hydrolase activity, acting on carbon-nitrogen (but not peptide) bonds, in linear amides"/>
    <property type="evidence" value="ECO:0007669"/>
    <property type="project" value="TreeGrafter"/>
</dbReference>
<dbReference type="Pfam" id="PF26607">
    <property type="entry name" value="DUF8189"/>
    <property type="match status" value="1"/>
</dbReference>
<name>A0A366HK63_9BURK</name>
<evidence type="ECO:0000259" key="2">
    <source>
        <dbReference type="Pfam" id="PF26607"/>
    </source>
</evidence>
<sequence length="672" mass="72600">MSSRLCFKLALGSILLWWLALPLAWAGPSLGECHGMKNLVFVAHQDDDLLFMNPDIDQVIDAGGCVQTVYLTAAERGEGVRYMLGRARGVRAAYALMADSNDNWTETETVYGGKHQARFSLNANPRVVLVHMRLEDPWLGKGWGSLTPLSRTESIAGTSAKALGSYSESYTRADLVATLAAIIADYGPTVIRHMDDSISIPYTSLCWRCIGHDHPDHIASARLVRDAIRMAPGDYAEAAYVDYPTQERGVNLTAAEIAAKTNAFKRYAQDDYQYCPNPKQCNEPAGTAAAWVGRTYYVVRRNESPALIKTGSNGYLLFTTGEQNSAANVLASDNAQADKDPGWESLGGRTASGVVAFRWVDGRAGIVTRDTMGRLWINTQKTGAGWQGWHSLRDMHSMRLPLVVSLSDGQPAFLLQDSTGALQYCSGVLPDDYVVGSCTAVPRLKGFLTEAVMAVNADNLISVFAADRSGRLWVTSQNKADPQTWYPWRHMASIHSSGGLAAMRDAGGQMVLFWRNQANGNMMRTDEVVKPGGQRVWDAAQDLGFSYVGRPSIGLNEHGYVTVAALEQAGSSLMLVEKQGMTRLGTGVDSAPALCAVDNQLVLISRSSDASQKYWVWKRVAGIWQAPRLLSEPPHAGGGSYAPLPVPAAGEAPRAFTGTPSVPPPAAASGPI</sequence>
<dbReference type="Proteomes" id="UP000253628">
    <property type="component" value="Unassembled WGS sequence"/>
</dbReference>
<dbReference type="InterPro" id="IPR058502">
    <property type="entry name" value="PLL-like_beta-prop"/>
</dbReference>
<dbReference type="PANTHER" id="PTHR12993">
    <property type="entry name" value="N-ACETYLGLUCOSAMINYL-PHOSPHATIDYLINOSITOL DE-N-ACETYLASE-RELATED"/>
    <property type="match status" value="1"/>
</dbReference>
<gene>
    <name evidence="3" type="ORF">DFR37_10162</name>
</gene>
<dbReference type="Pfam" id="PF02585">
    <property type="entry name" value="PIG-L"/>
    <property type="match status" value="1"/>
</dbReference>
<dbReference type="SUPFAM" id="SSF89372">
    <property type="entry name" value="Fucose-specific lectin"/>
    <property type="match status" value="1"/>
</dbReference>